<dbReference type="EMBL" id="AP019695">
    <property type="protein sequence ID" value="BBK23449.1"/>
    <property type="molecule type" value="Genomic_DNA"/>
</dbReference>
<gene>
    <name evidence="10" type="primary">sipS_3</name>
    <name evidence="10" type="ORF">Aargi30884_23520</name>
</gene>
<dbReference type="PROSITE" id="PS00761">
    <property type="entry name" value="SPASE_I_3"/>
    <property type="match status" value="1"/>
</dbReference>
<dbReference type="GO" id="GO:0005886">
    <property type="term" value="C:plasma membrane"/>
    <property type="evidence" value="ECO:0007669"/>
    <property type="project" value="UniProtKB-SubCell"/>
</dbReference>
<keyword evidence="8" id="KW-1133">Transmembrane helix</keyword>
<dbReference type="NCBIfam" id="TIGR02227">
    <property type="entry name" value="sigpep_I_bact"/>
    <property type="match status" value="1"/>
</dbReference>
<dbReference type="KEGG" id="aarg:Aargi30884_23520"/>
<keyword evidence="11" id="KW-1185">Reference proteome</keyword>
<dbReference type="RefSeq" id="WP_115715950.1">
    <property type="nucleotide sequence ID" value="NZ_AP019695.1"/>
</dbReference>
<protein>
    <recommendedName>
        <fullName evidence="4 8">Signal peptidase I</fullName>
        <ecNumber evidence="4 8">3.4.21.89</ecNumber>
    </recommendedName>
</protein>
<feature type="active site" evidence="7">
    <location>
        <position position="93"/>
    </location>
</feature>
<dbReference type="InterPro" id="IPR000223">
    <property type="entry name" value="Pept_S26A_signal_pept_1"/>
</dbReference>
<dbReference type="InterPro" id="IPR019533">
    <property type="entry name" value="Peptidase_S26"/>
</dbReference>
<feature type="domain" description="Peptidase S26" evidence="9">
    <location>
        <begin position="21"/>
        <end position="182"/>
    </location>
</feature>
<evidence type="ECO:0000256" key="2">
    <source>
        <dbReference type="ARBA" id="ARBA00004401"/>
    </source>
</evidence>
<comment type="similarity">
    <text evidence="3 8">Belongs to the peptidase S26 family.</text>
</comment>
<dbReference type="PANTHER" id="PTHR43390:SF1">
    <property type="entry name" value="CHLOROPLAST PROCESSING PEPTIDASE"/>
    <property type="match status" value="1"/>
</dbReference>
<dbReference type="CDD" id="cd06530">
    <property type="entry name" value="S26_SPase_I"/>
    <property type="match status" value="1"/>
</dbReference>
<dbReference type="InterPro" id="IPR019756">
    <property type="entry name" value="Pept_S26A_signal_pept_1_Ser-AS"/>
</dbReference>
<dbReference type="AlphaFoldDB" id="A0A6N4TL05"/>
<dbReference type="GO" id="GO:0009003">
    <property type="term" value="F:signal peptidase activity"/>
    <property type="evidence" value="ECO:0007669"/>
    <property type="project" value="UniProtKB-EC"/>
</dbReference>
<dbReference type="PANTHER" id="PTHR43390">
    <property type="entry name" value="SIGNAL PEPTIDASE I"/>
    <property type="match status" value="1"/>
</dbReference>
<evidence type="ECO:0000256" key="1">
    <source>
        <dbReference type="ARBA" id="ARBA00000677"/>
    </source>
</evidence>
<name>A0A6N4TL05_9FIRM</name>
<dbReference type="Gene3D" id="2.10.109.10">
    <property type="entry name" value="Umud Fragment, subunit A"/>
    <property type="match status" value="1"/>
</dbReference>
<comment type="catalytic activity">
    <reaction evidence="1 8">
        <text>Cleavage of hydrophobic, N-terminal signal or leader sequences from secreted and periplasmic proteins.</text>
        <dbReference type="EC" id="3.4.21.89"/>
    </reaction>
</comment>
<proteinExistence type="inferred from homology"/>
<dbReference type="SUPFAM" id="SSF51306">
    <property type="entry name" value="LexA/Signal peptidase"/>
    <property type="match status" value="1"/>
</dbReference>
<feature type="transmembrane region" description="Helical" evidence="8">
    <location>
        <begin position="20"/>
        <end position="42"/>
    </location>
</feature>
<evidence type="ECO:0000313" key="10">
    <source>
        <dbReference type="EMBL" id="BBK23449.1"/>
    </source>
</evidence>
<evidence type="ECO:0000256" key="6">
    <source>
        <dbReference type="ARBA" id="ARBA00022801"/>
    </source>
</evidence>
<keyword evidence="5 8" id="KW-0645">Protease</keyword>
<dbReference type="PRINTS" id="PR00727">
    <property type="entry name" value="LEADERPTASE"/>
</dbReference>
<sequence length="197" mass="22957">MEENNIEIHSKKKSRFVYELLDLLKTFLICFVIVFLFTQFLLKPVHVDGDSMYPTLKDEEVGFVNIFSAKHLGIHRFDVVVVHHEETDDNWVKRVIGLPHDTIYAKDDVLYINGEPQEEPYLNTSYVKSIRAQGRKFTEDFGPITLKDDEYFVMGDNRVVSHDSRAVGPFHKEDIIGKNAYILYPFNEMKIVNNPMN</sequence>
<keyword evidence="6 8" id="KW-0378">Hydrolase</keyword>
<dbReference type="Proteomes" id="UP000464754">
    <property type="component" value="Chromosome"/>
</dbReference>
<dbReference type="EC" id="3.4.21.89" evidence="4 8"/>
<organism evidence="10 11">
    <name type="scientific">Amedibacterium intestinale</name>
    <dbReference type="NCBI Taxonomy" id="2583452"/>
    <lineage>
        <taxon>Bacteria</taxon>
        <taxon>Bacillati</taxon>
        <taxon>Bacillota</taxon>
        <taxon>Erysipelotrichia</taxon>
        <taxon>Erysipelotrichales</taxon>
        <taxon>Erysipelotrichaceae</taxon>
        <taxon>Amedibacterium</taxon>
    </lineage>
</organism>
<dbReference type="GO" id="GO:0006465">
    <property type="term" value="P:signal peptide processing"/>
    <property type="evidence" value="ECO:0007669"/>
    <property type="project" value="InterPro"/>
</dbReference>
<evidence type="ECO:0000256" key="8">
    <source>
        <dbReference type="RuleBase" id="RU362042"/>
    </source>
</evidence>
<dbReference type="InterPro" id="IPR036286">
    <property type="entry name" value="LexA/Signal_pep-like_sf"/>
</dbReference>
<dbReference type="PROSITE" id="PS00501">
    <property type="entry name" value="SPASE_I_1"/>
    <property type="match status" value="1"/>
</dbReference>
<evidence type="ECO:0000256" key="7">
    <source>
        <dbReference type="PIRSR" id="PIRSR600223-1"/>
    </source>
</evidence>
<evidence type="ECO:0000313" key="11">
    <source>
        <dbReference type="Proteomes" id="UP000464754"/>
    </source>
</evidence>
<reference evidence="11" key="1">
    <citation type="submission" date="2019-05" db="EMBL/GenBank/DDBJ databases">
        <title>Complete genome sequencing of Absiella argi strain JCM 30884.</title>
        <authorList>
            <person name="Sakamoto M."/>
            <person name="Murakami T."/>
            <person name="Mori H."/>
        </authorList>
    </citation>
    <scope>NUCLEOTIDE SEQUENCE [LARGE SCALE GENOMIC DNA]</scope>
    <source>
        <strain evidence="11">JCM 30884</strain>
    </source>
</reference>
<dbReference type="Pfam" id="PF10502">
    <property type="entry name" value="Peptidase_S26"/>
    <property type="match status" value="1"/>
</dbReference>
<evidence type="ECO:0000259" key="9">
    <source>
        <dbReference type="Pfam" id="PF10502"/>
    </source>
</evidence>
<comment type="subcellular location">
    <subcellularLocation>
        <location evidence="2">Cell membrane</location>
        <topology evidence="2">Single-pass type II membrane protein</topology>
    </subcellularLocation>
    <subcellularLocation>
        <location evidence="8">Membrane</location>
        <topology evidence="8">Single-pass type II membrane protein</topology>
    </subcellularLocation>
</comment>
<evidence type="ECO:0000256" key="5">
    <source>
        <dbReference type="ARBA" id="ARBA00022670"/>
    </source>
</evidence>
<feature type="active site" evidence="7">
    <location>
        <position position="51"/>
    </location>
</feature>
<dbReference type="GO" id="GO:0004252">
    <property type="term" value="F:serine-type endopeptidase activity"/>
    <property type="evidence" value="ECO:0007669"/>
    <property type="project" value="InterPro"/>
</dbReference>
<evidence type="ECO:0000256" key="4">
    <source>
        <dbReference type="ARBA" id="ARBA00013208"/>
    </source>
</evidence>
<dbReference type="InterPro" id="IPR019758">
    <property type="entry name" value="Pept_S26A_signal_pept_1_CS"/>
</dbReference>
<accession>A0A6N4TL05</accession>
<evidence type="ECO:0000256" key="3">
    <source>
        <dbReference type="ARBA" id="ARBA00009370"/>
    </source>
</evidence>
<keyword evidence="8" id="KW-0472">Membrane</keyword>
<keyword evidence="8" id="KW-0812">Transmembrane</keyword>